<dbReference type="Proteomes" id="UP000680634">
    <property type="component" value="Unassembled WGS sequence"/>
</dbReference>
<reference evidence="1 2" key="1">
    <citation type="submission" date="2020-12" db="EMBL/GenBank/DDBJ databases">
        <authorList>
            <person name="Mcmullen J.G."/>
        </authorList>
    </citation>
    <scope>NUCLEOTIDE SEQUENCE [LARGE SCALE GENOMIC DNA]</scope>
    <source>
        <strain evidence="1 2">JGM97</strain>
    </source>
</reference>
<reference evidence="2" key="2">
    <citation type="submission" date="2023-07" db="EMBL/GenBank/DDBJ databases">
        <title>Genome-inferred correspondence between phylogeny and metabolic traits in the wild Drosophila gut microbiome.</title>
        <authorList>
            <person name="Bueno E."/>
            <person name="Blow F."/>
            <person name="Douglas A.E."/>
        </authorList>
    </citation>
    <scope>NUCLEOTIDE SEQUENCE [LARGE SCALE GENOMIC DNA]</scope>
    <source>
        <strain evidence="2">JGM97</strain>
    </source>
</reference>
<protein>
    <submittedName>
        <fullName evidence="1">Uncharacterized protein</fullName>
    </submittedName>
</protein>
<gene>
    <name evidence="1" type="ORF">JK232_11675</name>
</gene>
<name>A0ABS5JHZ2_9GAMM</name>
<proteinExistence type="predicted"/>
<dbReference type="RefSeq" id="WP_212589229.1">
    <property type="nucleotide sequence ID" value="NZ_JAERKB010000007.1"/>
</dbReference>
<dbReference type="EMBL" id="JAERKB010000007">
    <property type="protein sequence ID" value="MBS0969550.1"/>
    <property type="molecule type" value="Genomic_DNA"/>
</dbReference>
<keyword evidence="2" id="KW-1185">Reference proteome</keyword>
<evidence type="ECO:0000313" key="2">
    <source>
        <dbReference type="Proteomes" id="UP000680634"/>
    </source>
</evidence>
<comment type="caution">
    <text evidence="1">The sequence shown here is derived from an EMBL/GenBank/DDBJ whole genome shotgun (WGS) entry which is preliminary data.</text>
</comment>
<evidence type="ECO:0000313" key="1">
    <source>
        <dbReference type="EMBL" id="MBS0969550.1"/>
    </source>
</evidence>
<organism evidence="1 2">
    <name type="scientific">Nissabacter archeti</name>
    <dbReference type="NCBI Taxonomy" id="1917880"/>
    <lineage>
        <taxon>Bacteria</taxon>
        <taxon>Pseudomonadati</taxon>
        <taxon>Pseudomonadota</taxon>
        <taxon>Gammaproteobacteria</taxon>
        <taxon>Enterobacterales</taxon>
        <taxon>Yersiniaceae</taxon>
        <taxon>Nissabacter</taxon>
    </lineage>
</organism>
<sequence>MQNKQGNIGIKKIDDEKYGLYLNDKVILELETSNIDEAFSYYDLPYHENDNNEIDIILLKYNGNNCVIDNIIVRCKKLFVIDLVKDIFISNQFYPPVLNDKLLYIKWGSEKSRFIFENGSVFIYKKGSVEMIDSGYVAE</sequence>
<accession>A0ABS5JHZ2</accession>